<dbReference type="AlphaFoldDB" id="A0A6H5H2E4"/>
<accession>A0A6H5H2E4</accession>
<dbReference type="EMBL" id="CADCXU010021862">
    <property type="protein sequence ID" value="CAB0009628.1"/>
    <property type="molecule type" value="Genomic_DNA"/>
</dbReference>
<evidence type="ECO:0000313" key="2">
    <source>
        <dbReference type="Proteomes" id="UP000479000"/>
    </source>
</evidence>
<name>A0A6H5H2E4_9HEMI</name>
<sequence length="92" mass="10541">MCMSWTCFQKIYEVVNFHRVLSVSGKWPHRRGTGSLRKRISFLGALGAEEDWNSVLRRFHNLGLSYSDSGSLHVVGQRLPHCCPCGRTRLHI</sequence>
<feature type="non-terminal residue" evidence="1">
    <location>
        <position position="92"/>
    </location>
</feature>
<gene>
    <name evidence="1" type="ORF">NTEN_LOCUS14758</name>
</gene>
<reference evidence="1 2" key="1">
    <citation type="submission" date="2020-02" db="EMBL/GenBank/DDBJ databases">
        <authorList>
            <person name="Ferguson B K."/>
        </authorList>
    </citation>
    <scope>NUCLEOTIDE SEQUENCE [LARGE SCALE GENOMIC DNA]</scope>
</reference>
<dbReference type="Proteomes" id="UP000479000">
    <property type="component" value="Unassembled WGS sequence"/>
</dbReference>
<organism evidence="1 2">
    <name type="scientific">Nesidiocoris tenuis</name>
    <dbReference type="NCBI Taxonomy" id="355587"/>
    <lineage>
        <taxon>Eukaryota</taxon>
        <taxon>Metazoa</taxon>
        <taxon>Ecdysozoa</taxon>
        <taxon>Arthropoda</taxon>
        <taxon>Hexapoda</taxon>
        <taxon>Insecta</taxon>
        <taxon>Pterygota</taxon>
        <taxon>Neoptera</taxon>
        <taxon>Paraneoptera</taxon>
        <taxon>Hemiptera</taxon>
        <taxon>Heteroptera</taxon>
        <taxon>Panheteroptera</taxon>
        <taxon>Cimicomorpha</taxon>
        <taxon>Miridae</taxon>
        <taxon>Dicyphina</taxon>
        <taxon>Nesidiocoris</taxon>
    </lineage>
</organism>
<evidence type="ECO:0000313" key="1">
    <source>
        <dbReference type="EMBL" id="CAB0009628.1"/>
    </source>
</evidence>
<keyword evidence="2" id="KW-1185">Reference proteome</keyword>
<proteinExistence type="predicted"/>
<protein>
    <submittedName>
        <fullName evidence="1">Uncharacterized protein</fullName>
    </submittedName>
</protein>